<dbReference type="EMBL" id="OMOF01000833">
    <property type="protein sequence ID" value="SPF55705.1"/>
    <property type="molecule type" value="Genomic_DNA"/>
</dbReference>
<sequence>MRDGCTELQVCKNLGISVCTINEYKKKYPELVKALRKGRDVAITELENALFKRAAGMSYEETKVSIRDVDGVQVKFTEKTTKYALPDVAAIYILLKNKDRGNWSDNPVKADLERQMFEFHKLIETAKVFGEDIEELKPEEVKALE</sequence>
<gene>
    <name evidence="1" type="ORF">SBF1_8490003</name>
</gene>
<proteinExistence type="predicted"/>
<name>A0A2U3LUT9_9FIRM</name>
<reference evidence="2" key="1">
    <citation type="submission" date="2018-02" db="EMBL/GenBank/DDBJ databases">
        <authorList>
            <person name="Hausmann B."/>
        </authorList>
    </citation>
    <scope>NUCLEOTIDE SEQUENCE [LARGE SCALE GENOMIC DNA]</scope>
    <source>
        <strain evidence="2">Peat soil MAG SbF1</strain>
    </source>
</reference>
<evidence type="ECO:0000313" key="2">
    <source>
        <dbReference type="Proteomes" id="UP000238916"/>
    </source>
</evidence>
<protein>
    <submittedName>
        <fullName evidence="1">Uncharacterized protein</fullName>
    </submittedName>
</protein>
<dbReference type="Proteomes" id="UP000238916">
    <property type="component" value="Unassembled WGS sequence"/>
</dbReference>
<accession>A0A2U3LUT9</accession>
<organism evidence="1 2">
    <name type="scientific">Candidatus Desulfosporosinus infrequens</name>
    <dbReference type="NCBI Taxonomy" id="2043169"/>
    <lineage>
        <taxon>Bacteria</taxon>
        <taxon>Bacillati</taxon>
        <taxon>Bacillota</taxon>
        <taxon>Clostridia</taxon>
        <taxon>Eubacteriales</taxon>
        <taxon>Desulfitobacteriaceae</taxon>
        <taxon>Desulfosporosinus</taxon>
    </lineage>
</organism>
<evidence type="ECO:0000313" key="1">
    <source>
        <dbReference type="EMBL" id="SPF55705.1"/>
    </source>
</evidence>
<dbReference type="AlphaFoldDB" id="A0A2U3LUT9"/>